<name>A0A1F6UZA6_9PROT</name>
<dbReference type="AlphaFoldDB" id="A0A1F6UZA6"/>
<evidence type="ECO:0000313" key="2">
    <source>
        <dbReference type="Proteomes" id="UP000179076"/>
    </source>
</evidence>
<accession>A0A1F6UZA6</accession>
<proteinExistence type="predicted"/>
<comment type="caution">
    <text evidence="1">The sequence shown here is derived from an EMBL/GenBank/DDBJ whole genome shotgun (WGS) entry which is preliminary data.</text>
</comment>
<reference evidence="1 2" key="1">
    <citation type="journal article" date="2016" name="Nat. Commun.">
        <title>Thousands of microbial genomes shed light on interconnected biogeochemical processes in an aquifer system.</title>
        <authorList>
            <person name="Anantharaman K."/>
            <person name="Brown C.T."/>
            <person name="Hug L.A."/>
            <person name="Sharon I."/>
            <person name="Castelle C.J."/>
            <person name="Probst A.J."/>
            <person name="Thomas B.C."/>
            <person name="Singh A."/>
            <person name="Wilkins M.J."/>
            <person name="Karaoz U."/>
            <person name="Brodie E.L."/>
            <person name="Williams K.H."/>
            <person name="Hubbard S.S."/>
            <person name="Banfield J.F."/>
        </authorList>
    </citation>
    <scope>NUCLEOTIDE SEQUENCE [LARGE SCALE GENOMIC DNA]</scope>
</reference>
<dbReference type="Proteomes" id="UP000179076">
    <property type="component" value="Unassembled WGS sequence"/>
</dbReference>
<gene>
    <name evidence="1" type="ORF">A2W18_02735</name>
</gene>
<protein>
    <submittedName>
        <fullName evidence="1">Uncharacterized protein</fullName>
    </submittedName>
</protein>
<evidence type="ECO:0000313" key="1">
    <source>
        <dbReference type="EMBL" id="OGI62649.1"/>
    </source>
</evidence>
<sequence length="62" mass="6995">MEARSAEIREFFVDFLDSATLHPGYIVFGKIFVDCTLGIVATQFDPQGGYRDLLNRISEVKP</sequence>
<dbReference type="EMBL" id="MFSP01000171">
    <property type="protein sequence ID" value="OGI62649.1"/>
    <property type="molecule type" value="Genomic_DNA"/>
</dbReference>
<organism evidence="1 2">
    <name type="scientific">Candidatus Muproteobacteria bacterium RBG_16_60_9</name>
    <dbReference type="NCBI Taxonomy" id="1817755"/>
    <lineage>
        <taxon>Bacteria</taxon>
        <taxon>Pseudomonadati</taxon>
        <taxon>Pseudomonadota</taxon>
        <taxon>Candidatus Muproteobacteria</taxon>
    </lineage>
</organism>